<keyword evidence="5" id="KW-0540">Nuclease</keyword>
<dbReference type="InterPro" id="IPR002622">
    <property type="entry name" value="Transposase_14"/>
</dbReference>
<dbReference type="Pfam" id="PF13358">
    <property type="entry name" value="DDE_3"/>
    <property type="match status" value="1"/>
</dbReference>
<dbReference type="Gene3D" id="3.30.420.10">
    <property type="entry name" value="Ribonuclease H-like superfamily/Ribonuclease H"/>
    <property type="match status" value="1"/>
</dbReference>
<gene>
    <name evidence="5" type="ORF">LY16_03636</name>
    <name evidence="3" type="ORF">XDD1_0225</name>
    <name evidence="4" type="ORF">XDD1_0254</name>
</gene>
<reference evidence="4 6" key="1">
    <citation type="submission" date="2013-07" db="EMBL/GenBank/DDBJ databases">
        <authorList>
            <person name="Genoscope - CEA"/>
        </authorList>
    </citation>
    <scope>NUCLEOTIDE SEQUENCE [LARGE SCALE GENOMIC DNA]</scope>
    <source>
        <strain evidence="4">FRM16</strain>
        <strain evidence="6">FRM16 / DSM 17909</strain>
    </source>
</reference>
<evidence type="ECO:0000259" key="2">
    <source>
        <dbReference type="Pfam" id="PF13358"/>
    </source>
</evidence>
<evidence type="ECO:0000313" key="7">
    <source>
        <dbReference type="Proteomes" id="UP000324170"/>
    </source>
</evidence>
<feature type="domain" description="Transposase Synechocystis PCC 6803" evidence="1">
    <location>
        <begin position="1"/>
        <end position="108"/>
    </location>
</feature>
<dbReference type="Proteomes" id="UP000032721">
    <property type="component" value="Chromosome"/>
</dbReference>
<keyword evidence="7" id="KW-1185">Reference proteome</keyword>
<evidence type="ECO:0000313" key="3">
    <source>
        <dbReference type="EMBL" id="CDG15935.1"/>
    </source>
</evidence>
<organism evidence="4 6">
    <name type="scientific">Xenorhabdus doucetiae</name>
    <dbReference type="NCBI Taxonomy" id="351671"/>
    <lineage>
        <taxon>Bacteria</taxon>
        <taxon>Pseudomonadati</taxon>
        <taxon>Pseudomonadota</taxon>
        <taxon>Gammaproteobacteria</taxon>
        <taxon>Enterobacterales</taxon>
        <taxon>Morganellaceae</taxon>
        <taxon>Xenorhabdus</taxon>
    </lineage>
</organism>
<evidence type="ECO:0000313" key="6">
    <source>
        <dbReference type="Proteomes" id="UP000032721"/>
    </source>
</evidence>
<dbReference type="Proteomes" id="UP000324170">
    <property type="component" value="Unassembled WGS sequence"/>
</dbReference>
<dbReference type="GO" id="GO:0003676">
    <property type="term" value="F:nucleic acid binding"/>
    <property type="evidence" value="ECO:0007669"/>
    <property type="project" value="InterPro"/>
</dbReference>
<evidence type="ECO:0000313" key="5">
    <source>
        <dbReference type="EMBL" id="TYO94486.1"/>
    </source>
</evidence>
<dbReference type="InterPro" id="IPR038717">
    <property type="entry name" value="Tc1-like_DDE_dom"/>
</dbReference>
<dbReference type="HOGENOM" id="CLU_1282346_0_0_6"/>
<dbReference type="AlphaFoldDB" id="A0A068QQ51"/>
<dbReference type="EMBL" id="FO704550">
    <property type="protein sequence ID" value="CDG15935.1"/>
    <property type="molecule type" value="Genomic_DNA"/>
</dbReference>
<feature type="domain" description="Tc1-like transposase DDE" evidence="2">
    <location>
        <begin position="128"/>
        <end position="198"/>
    </location>
</feature>
<evidence type="ECO:0000259" key="1">
    <source>
        <dbReference type="Pfam" id="PF01710"/>
    </source>
</evidence>
<proteinExistence type="predicted"/>
<dbReference type="EMBL" id="FO704550">
    <property type="protein sequence ID" value="CDG15965.1"/>
    <property type="molecule type" value="Genomic_DNA"/>
</dbReference>
<dbReference type="KEGG" id="xdo:XDD1_0254"/>
<dbReference type="PANTHER" id="PTHR46564">
    <property type="entry name" value="TRANSPOSASE"/>
    <property type="match status" value="1"/>
</dbReference>
<name>A0A068QQ51_9GAMM</name>
<dbReference type="STRING" id="351671.XDD1_0225"/>
<dbReference type="EMBL" id="VNHN01000120">
    <property type="protein sequence ID" value="TYO94486.1"/>
    <property type="molecule type" value="Genomic_DNA"/>
</dbReference>
<dbReference type="KEGG" id="xdo:XDD1_0225"/>
<keyword evidence="5" id="KW-0255">Endonuclease</keyword>
<dbReference type="PANTHER" id="PTHR46564:SF1">
    <property type="entry name" value="TRANSPOSASE"/>
    <property type="match status" value="1"/>
</dbReference>
<reference evidence="5 7" key="2">
    <citation type="submission" date="2019-07" db="EMBL/GenBank/DDBJ databases">
        <title>Genomic Encyclopedia of Type Strains, Phase I: the one thousand microbial genomes (KMG-I) project.</title>
        <authorList>
            <person name="Kyrpides N."/>
        </authorList>
    </citation>
    <scope>NUCLEOTIDE SEQUENCE [LARGE SCALE GENOMIC DNA]</scope>
    <source>
        <strain evidence="5 7">DSM 17909</strain>
    </source>
</reference>
<dbReference type="GO" id="GO:0004519">
    <property type="term" value="F:endonuclease activity"/>
    <property type="evidence" value="ECO:0007669"/>
    <property type="project" value="UniProtKB-KW"/>
</dbReference>
<evidence type="ECO:0000313" key="4">
    <source>
        <dbReference type="EMBL" id="CDG15965.1"/>
    </source>
</evidence>
<sequence>MGYSLDFRKRVLEYKDKHSLTFEQTSAHFEVSIRTLFRWCNKIEPCMTRDKPPTKIRDDRLITDVQNYPDDYQWERAKRLGVSQSAIHYALKRLNITVKKTLKHPQADEQARQRFIERICHHEQAGKPVVYLDENGFEQSMPRMRGYSLKGQRCFGTHDWQAKGRINAIGAIIKKTFVSLSLFAGNINADVFHAWMTQDLLVLQS</sequence>
<protein>
    <submittedName>
        <fullName evidence="5">DDE superfamily endonuclease</fullName>
    </submittedName>
    <submittedName>
        <fullName evidence="4">Transposase</fullName>
    </submittedName>
</protein>
<dbReference type="InterPro" id="IPR036397">
    <property type="entry name" value="RNaseH_sf"/>
</dbReference>
<accession>A0A068QQ51</accession>
<keyword evidence="5" id="KW-0378">Hydrolase</keyword>
<dbReference type="Pfam" id="PF01710">
    <property type="entry name" value="HTH_Tnp_IS630"/>
    <property type="match status" value="1"/>
</dbReference>